<keyword evidence="2" id="KW-1003">Cell membrane</keyword>
<keyword evidence="8" id="KW-0812">Transmembrane</keyword>
<dbReference type="InterPro" id="IPR003660">
    <property type="entry name" value="HAMP_dom"/>
</dbReference>
<dbReference type="CDD" id="cd06225">
    <property type="entry name" value="HAMP"/>
    <property type="match status" value="1"/>
</dbReference>
<keyword evidence="3" id="KW-0597">Phosphoprotein</keyword>
<dbReference type="SUPFAM" id="SSF55874">
    <property type="entry name" value="ATPase domain of HSP90 chaperone/DNA topoisomerase II/histidine kinase"/>
    <property type="match status" value="1"/>
</dbReference>
<evidence type="ECO:0000256" key="7">
    <source>
        <dbReference type="SAM" id="MobiDB-lite"/>
    </source>
</evidence>
<organism evidence="10 11">
    <name type="scientific">Paenibacillus soyae</name>
    <dbReference type="NCBI Taxonomy" id="2969249"/>
    <lineage>
        <taxon>Bacteria</taxon>
        <taxon>Bacillati</taxon>
        <taxon>Bacillota</taxon>
        <taxon>Bacilli</taxon>
        <taxon>Bacillales</taxon>
        <taxon>Paenibacillaceae</taxon>
        <taxon>Paenibacillus</taxon>
    </lineage>
</organism>
<evidence type="ECO:0000313" key="10">
    <source>
        <dbReference type="EMBL" id="MCR2805733.1"/>
    </source>
</evidence>
<dbReference type="GO" id="GO:0000155">
    <property type="term" value="F:phosphorelay sensor kinase activity"/>
    <property type="evidence" value="ECO:0007669"/>
    <property type="project" value="InterPro"/>
</dbReference>
<dbReference type="RefSeq" id="WP_257448539.1">
    <property type="nucleotide sequence ID" value="NZ_JANIPJ010000013.1"/>
</dbReference>
<dbReference type="SMART" id="SM00304">
    <property type="entry name" value="HAMP"/>
    <property type="match status" value="1"/>
</dbReference>
<feature type="transmembrane region" description="Helical" evidence="8">
    <location>
        <begin position="304"/>
        <end position="329"/>
    </location>
</feature>
<comment type="subcellular location">
    <subcellularLocation>
        <location evidence="1">Cell membrane</location>
        <topology evidence="1">Multi-pass membrane protein</topology>
    </subcellularLocation>
</comment>
<keyword evidence="11" id="KW-1185">Reference proteome</keyword>
<keyword evidence="4" id="KW-0808">Transferase</keyword>
<proteinExistence type="predicted"/>
<keyword evidence="8" id="KW-1133">Transmembrane helix</keyword>
<evidence type="ECO:0000256" key="3">
    <source>
        <dbReference type="ARBA" id="ARBA00022553"/>
    </source>
</evidence>
<evidence type="ECO:0000256" key="1">
    <source>
        <dbReference type="ARBA" id="ARBA00004651"/>
    </source>
</evidence>
<feature type="domain" description="HAMP" evidence="9">
    <location>
        <begin position="326"/>
        <end position="379"/>
    </location>
</feature>
<accession>A0A9X2SBK3</accession>
<dbReference type="EMBL" id="JANIPJ010000013">
    <property type="protein sequence ID" value="MCR2805733.1"/>
    <property type="molecule type" value="Genomic_DNA"/>
</dbReference>
<dbReference type="InterPro" id="IPR050640">
    <property type="entry name" value="Bact_2-comp_sensor_kinase"/>
</dbReference>
<evidence type="ECO:0000259" key="9">
    <source>
        <dbReference type="PROSITE" id="PS50885"/>
    </source>
</evidence>
<feature type="compositionally biased region" description="Basic and acidic residues" evidence="7">
    <location>
        <begin position="537"/>
        <end position="553"/>
    </location>
</feature>
<evidence type="ECO:0000256" key="2">
    <source>
        <dbReference type="ARBA" id="ARBA00022475"/>
    </source>
</evidence>
<gene>
    <name evidence="10" type="ORF">NQZ67_17765</name>
</gene>
<dbReference type="PANTHER" id="PTHR34220:SF7">
    <property type="entry name" value="SENSOR HISTIDINE KINASE YPDA"/>
    <property type="match status" value="1"/>
</dbReference>
<feature type="region of interest" description="Disordered" evidence="7">
    <location>
        <begin position="533"/>
        <end position="553"/>
    </location>
</feature>
<dbReference type="AlphaFoldDB" id="A0A9X2SBK3"/>
<evidence type="ECO:0000256" key="4">
    <source>
        <dbReference type="ARBA" id="ARBA00022679"/>
    </source>
</evidence>
<comment type="caution">
    <text evidence="10">The sequence shown here is derived from an EMBL/GenBank/DDBJ whole genome shotgun (WGS) entry which is preliminary data.</text>
</comment>
<dbReference type="Gene3D" id="6.10.340.10">
    <property type="match status" value="1"/>
</dbReference>
<dbReference type="GO" id="GO:0005886">
    <property type="term" value="C:plasma membrane"/>
    <property type="evidence" value="ECO:0007669"/>
    <property type="project" value="UniProtKB-SubCell"/>
</dbReference>
<dbReference type="Proteomes" id="UP001141950">
    <property type="component" value="Unassembled WGS sequence"/>
</dbReference>
<evidence type="ECO:0000256" key="6">
    <source>
        <dbReference type="ARBA" id="ARBA00023136"/>
    </source>
</evidence>
<dbReference type="PANTHER" id="PTHR34220">
    <property type="entry name" value="SENSOR HISTIDINE KINASE YPDA"/>
    <property type="match status" value="1"/>
</dbReference>
<keyword evidence="5 10" id="KW-0418">Kinase</keyword>
<evidence type="ECO:0000256" key="5">
    <source>
        <dbReference type="ARBA" id="ARBA00022777"/>
    </source>
</evidence>
<dbReference type="Pfam" id="PF06580">
    <property type="entry name" value="His_kinase"/>
    <property type="match status" value="1"/>
</dbReference>
<protein>
    <submittedName>
        <fullName evidence="10">Sensor histidine kinase</fullName>
    </submittedName>
</protein>
<name>A0A9X2SBK3_9BACL</name>
<dbReference type="InterPro" id="IPR010559">
    <property type="entry name" value="Sig_transdc_His_kin_internal"/>
</dbReference>
<dbReference type="InterPro" id="IPR003594">
    <property type="entry name" value="HATPase_dom"/>
</dbReference>
<reference evidence="10" key="1">
    <citation type="submission" date="2022-08" db="EMBL/GenBank/DDBJ databases">
        <title>The genomic sequence of strain Paenibacillus sp. SCIV0701.</title>
        <authorList>
            <person name="Zhao H."/>
        </authorList>
    </citation>
    <scope>NUCLEOTIDE SEQUENCE</scope>
    <source>
        <strain evidence="10">SCIV0701</strain>
    </source>
</reference>
<dbReference type="PROSITE" id="PS50885">
    <property type="entry name" value="HAMP"/>
    <property type="match status" value="1"/>
</dbReference>
<dbReference type="Gene3D" id="3.30.565.10">
    <property type="entry name" value="Histidine kinase-like ATPase, C-terminal domain"/>
    <property type="match status" value="1"/>
</dbReference>
<evidence type="ECO:0000256" key="8">
    <source>
        <dbReference type="SAM" id="Phobius"/>
    </source>
</evidence>
<dbReference type="Pfam" id="PF00672">
    <property type="entry name" value="HAMP"/>
    <property type="match status" value="1"/>
</dbReference>
<keyword evidence="6 8" id="KW-0472">Membrane</keyword>
<sequence>MATMNRLYNLSFATRMWLSFVLLIIVSILATGWASYQIAANRLQENATRMSQDTVNKAGQVFDEKLQKIVMSMMSLMMSDSFHKVTSDSSLGITSRYYTHLSEMQPVFSQLLFNERILQSVLLVTPIGDFYPTNINRDTSYSFYDTELYEQIKQSRKAVWVEGHEDAFFTGKDRVVSLVIEGVGKADRPIRNVYILVNIKENDLMALLSQNLSASAGQIMVLNADGHPVLQPGGIAADVDPADLRRTMKEADRGEAASGGRFEYHAGGSDYLVNYYRSELVPDWIVYRLESKDELLGQADAIKWAAVLIMGVCVVAALVLSIFLTRFLTQPVTKLVRLMSRVETKDDLSTRYRSKYKDEVSQAGHAFNHMLDRIQLLVQEIHGSEQLKRKAEMKALTAQIDPHFFYNALHTVYCKSVLGENEQVNEMIIALSDMFRLGLNNGEDVTTLQAELDHVQRYLLIQQNCYEELFEYSIGRTPDIADTHPVLKLILQPIVENSILHGFRERHSGGAIRIEVRAEEEWLLLEVTDNGDGFDMEQARGPEDREAAPEEEHTVILPASQPARQGYALRNIRDRLALYYDQKAEMTVYSAPGQGTTVTIRIPMEREGERHADENGQTGGH</sequence>
<evidence type="ECO:0000313" key="11">
    <source>
        <dbReference type="Proteomes" id="UP001141950"/>
    </source>
</evidence>
<dbReference type="SUPFAM" id="SSF158472">
    <property type="entry name" value="HAMP domain-like"/>
    <property type="match status" value="1"/>
</dbReference>
<dbReference type="Pfam" id="PF02518">
    <property type="entry name" value="HATPase_c"/>
    <property type="match status" value="1"/>
</dbReference>
<dbReference type="InterPro" id="IPR036890">
    <property type="entry name" value="HATPase_C_sf"/>
</dbReference>